<dbReference type="InterPro" id="IPR000796">
    <property type="entry name" value="Asp_trans"/>
</dbReference>
<dbReference type="AlphaFoldDB" id="A0AAF0JBW1"/>
<accession>A0AAF0JBW1</accession>
<evidence type="ECO:0000256" key="7">
    <source>
        <dbReference type="RuleBase" id="RU000480"/>
    </source>
</evidence>
<evidence type="ECO:0000256" key="5">
    <source>
        <dbReference type="ARBA" id="ARBA00022679"/>
    </source>
</evidence>
<dbReference type="Gene3D" id="3.40.640.10">
    <property type="entry name" value="Type I PLP-dependent aspartate aminotransferase-like (Major domain)"/>
    <property type="match status" value="1"/>
</dbReference>
<comment type="similarity">
    <text evidence="2">Belongs to the class-I pyridoxal-phosphate-dependent aminotransferase family.</text>
</comment>
<keyword evidence="5 7" id="KW-0808">Transferase</keyword>
<comment type="cofactor">
    <cofactor evidence="1">
        <name>pyridoxal 5'-phosphate</name>
        <dbReference type="ChEBI" id="CHEBI:597326"/>
    </cofactor>
</comment>
<dbReference type="PANTHER" id="PTHR11879:SF55">
    <property type="entry name" value="GLUTAMATE OXALOACETATE TRANSAMINASE 1, ISOFORM B"/>
    <property type="match status" value="1"/>
</dbReference>
<proteinExistence type="inferred from homology"/>
<dbReference type="Proteomes" id="UP001217754">
    <property type="component" value="Chromosome 7"/>
</dbReference>
<evidence type="ECO:0000256" key="3">
    <source>
        <dbReference type="ARBA" id="ARBA00011738"/>
    </source>
</evidence>
<dbReference type="GO" id="GO:0006532">
    <property type="term" value="P:aspartate biosynthetic process"/>
    <property type="evidence" value="ECO:0007669"/>
    <property type="project" value="TreeGrafter"/>
</dbReference>
<feature type="domain" description="Aminotransferase class I/classII large" evidence="8">
    <location>
        <begin position="30"/>
        <end position="401"/>
    </location>
</feature>
<dbReference type="InterPro" id="IPR015422">
    <property type="entry name" value="PyrdxlP-dep_Trfase_small"/>
</dbReference>
<evidence type="ECO:0000256" key="6">
    <source>
        <dbReference type="ARBA" id="ARBA00022898"/>
    </source>
</evidence>
<evidence type="ECO:0000313" key="9">
    <source>
        <dbReference type="EMBL" id="WFD40650.1"/>
    </source>
</evidence>
<dbReference type="CDD" id="cd00609">
    <property type="entry name" value="AAT_like"/>
    <property type="match status" value="1"/>
</dbReference>
<evidence type="ECO:0000259" key="8">
    <source>
        <dbReference type="Pfam" id="PF00155"/>
    </source>
</evidence>
<dbReference type="EC" id="2.6.1.1" evidence="7"/>
<protein>
    <recommendedName>
        <fullName evidence="7">Aspartate aminotransferase</fullName>
        <ecNumber evidence="7">2.6.1.1</ecNumber>
    </recommendedName>
</protein>
<dbReference type="NCBIfam" id="NF006719">
    <property type="entry name" value="PRK09257.1"/>
    <property type="match status" value="1"/>
</dbReference>
<evidence type="ECO:0000313" key="10">
    <source>
        <dbReference type="Proteomes" id="UP001217754"/>
    </source>
</evidence>
<dbReference type="Pfam" id="PF00155">
    <property type="entry name" value="Aminotran_1_2"/>
    <property type="match status" value="1"/>
</dbReference>
<comment type="miscellaneous">
    <text evidence="7">In eukaryotes there are cytoplasmic, mitochondrial and chloroplastic isozymes.</text>
</comment>
<gene>
    <name evidence="9" type="primary">aat2</name>
    <name evidence="9" type="ORF">MJAP1_003638</name>
</gene>
<reference evidence="9" key="1">
    <citation type="submission" date="2023-03" db="EMBL/GenBank/DDBJ databases">
        <title>Mating type loci evolution in Malassezia.</title>
        <authorList>
            <person name="Coelho M.A."/>
        </authorList>
    </citation>
    <scope>NUCLEOTIDE SEQUENCE</scope>
    <source>
        <strain evidence="9">CBS 9431</strain>
    </source>
</reference>
<dbReference type="PROSITE" id="PS00105">
    <property type="entry name" value="AA_TRANSFER_CLASS_1"/>
    <property type="match status" value="1"/>
</dbReference>
<dbReference type="EMBL" id="CP119964">
    <property type="protein sequence ID" value="WFD40650.1"/>
    <property type="molecule type" value="Genomic_DNA"/>
</dbReference>
<dbReference type="FunFam" id="3.40.640.10:FF:000064">
    <property type="entry name" value="Aspartate aminotransferase"/>
    <property type="match status" value="1"/>
</dbReference>
<dbReference type="GO" id="GO:0030170">
    <property type="term" value="F:pyridoxal phosphate binding"/>
    <property type="evidence" value="ECO:0007669"/>
    <property type="project" value="InterPro"/>
</dbReference>
<dbReference type="InterPro" id="IPR004838">
    <property type="entry name" value="NHTrfase_class1_PyrdxlP-BS"/>
</dbReference>
<comment type="catalytic activity">
    <reaction evidence="7">
        <text>L-aspartate + 2-oxoglutarate = oxaloacetate + L-glutamate</text>
        <dbReference type="Rhea" id="RHEA:21824"/>
        <dbReference type="ChEBI" id="CHEBI:16452"/>
        <dbReference type="ChEBI" id="CHEBI:16810"/>
        <dbReference type="ChEBI" id="CHEBI:29985"/>
        <dbReference type="ChEBI" id="CHEBI:29991"/>
        <dbReference type="EC" id="2.6.1.1"/>
    </reaction>
</comment>
<evidence type="ECO:0000256" key="4">
    <source>
        <dbReference type="ARBA" id="ARBA00022576"/>
    </source>
</evidence>
<keyword evidence="4 7" id="KW-0032">Aminotransferase</keyword>
<sequence length="412" mass="46045">MTDPWVNVAQAPADAILELTVAFKNDKADKKVNLGVGAYRDETGKPWVLPAIRESKKLLLNDPEVDHEYLPIAGYAPYLKASGELLFGADASAVKENRLVTNQTISGSGANHIGAEFVSKFYQFPTDKKVIYVSKPTWPNHFAIMHAGGLETVEYRYYDEKTRGLDFEGLKASLRDAPDGSVVLLHACAHNPTGVDPNEAQWKELAELFKEKKLFAFFDCAYQGFASGDPVRDAFAVRYFESQKTIPMLVCQSYAKNAGLYGERIGALHVVVQKSEEVPKVQSQLNALQRSEISTCPAFGARLVANVLTKPELLEQWHKDIQTMAHRIIAMRKELYNLLVNKYKTPGTWNHIVDQTGMFSFLGLNTDQCDRLVKDGHIYLVKTSRISMAGLNPSNVDYVAQWIDQVVRDAKL</sequence>
<keyword evidence="6" id="KW-0663">Pyridoxal phosphate</keyword>
<dbReference type="SUPFAM" id="SSF53383">
    <property type="entry name" value="PLP-dependent transferases"/>
    <property type="match status" value="1"/>
</dbReference>
<evidence type="ECO:0000256" key="1">
    <source>
        <dbReference type="ARBA" id="ARBA00001933"/>
    </source>
</evidence>
<dbReference type="InterPro" id="IPR015424">
    <property type="entry name" value="PyrdxlP-dep_Trfase"/>
</dbReference>
<dbReference type="PANTHER" id="PTHR11879">
    <property type="entry name" value="ASPARTATE AMINOTRANSFERASE"/>
    <property type="match status" value="1"/>
</dbReference>
<dbReference type="PRINTS" id="PR00799">
    <property type="entry name" value="TRANSAMINASE"/>
</dbReference>
<comment type="subunit">
    <text evidence="3 7">Homodimer.</text>
</comment>
<dbReference type="GO" id="GO:0005829">
    <property type="term" value="C:cytosol"/>
    <property type="evidence" value="ECO:0007669"/>
    <property type="project" value="TreeGrafter"/>
</dbReference>
<dbReference type="GeneID" id="85227289"/>
<organism evidence="9 10">
    <name type="scientific">Malassezia japonica</name>
    <dbReference type="NCBI Taxonomy" id="223818"/>
    <lineage>
        <taxon>Eukaryota</taxon>
        <taxon>Fungi</taxon>
        <taxon>Dikarya</taxon>
        <taxon>Basidiomycota</taxon>
        <taxon>Ustilaginomycotina</taxon>
        <taxon>Malasseziomycetes</taxon>
        <taxon>Malasseziales</taxon>
        <taxon>Malasseziaceae</taxon>
        <taxon>Malassezia</taxon>
    </lineage>
</organism>
<dbReference type="GO" id="GO:0004069">
    <property type="term" value="F:L-aspartate:2-oxoglutarate aminotransferase activity"/>
    <property type="evidence" value="ECO:0007669"/>
    <property type="project" value="UniProtKB-EC"/>
</dbReference>
<dbReference type="InterPro" id="IPR004839">
    <property type="entry name" value="Aminotransferase_I/II_large"/>
</dbReference>
<dbReference type="Gene3D" id="3.90.1150.10">
    <property type="entry name" value="Aspartate Aminotransferase, domain 1"/>
    <property type="match status" value="1"/>
</dbReference>
<dbReference type="RefSeq" id="XP_060123547.1">
    <property type="nucleotide sequence ID" value="XM_060267564.1"/>
</dbReference>
<dbReference type="FunFam" id="3.90.1150.10:FF:000001">
    <property type="entry name" value="Aspartate aminotransferase"/>
    <property type="match status" value="1"/>
</dbReference>
<keyword evidence="10" id="KW-1185">Reference proteome</keyword>
<name>A0AAF0JBW1_9BASI</name>
<evidence type="ECO:0000256" key="2">
    <source>
        <dbReference type="ARBA" id="ARBA00007441"/>
    </source>
</evidence>
<dbReference type="InterPro" id="IPR015421">
    <property type="entry name" value="PyrdxlP-dep_Trfase_major"/>
</dbReference>